<sequence>MDSQKNKGKIYSNLLNEVVIVSKSESSIPNYCNNSQLIQQSGLIRAPMGQFLGFPCSNEFYHCRWQSDGYRTHRKNCRAGLVYDVIGTQNCNYDYNVKGCSTGTGDNYSVTLNCTNKDFKCPLSEDCVPLSKRCDGNYDCVLEEDEQNCPMCKSIHFPCVVSEQCIPIGQRCNGIKECKDGTDELDCENCGSGKFFCRKSGKCISAKERCDGYSQCPHGEDEQLCKKSRNVFSPNMFICESGTQQISQKQVCDGIVHCTYDGSDEKYCQRSTGFERPRNEIEFETNLPVQTKEPGQLGNENEIIKTGRNSKIAFDQPPQLTLQGFQSEKERVPHINSIAFEFEQPKGKEKVKDSEIIIPGGSETDIWNESQLNGKDLISNLERLEDNKNLTQQEQIEQNNLVIVQEQEKPFLPNEEILNTNIETTPFIQQVKDNKSLVEDEKENKEEIEKCQVTVKNIKTDLNEQSNNKSKCLEEERKFEFSTTELPLNTTNNIGINEELNNSLLNNFNNTITKIKKQLNPIMLSEKITKFENNENNEENNILKNVAEKLEKMTFFGEGNDEFKINSKNEENVGQKLNIVQQQKSNEKSEDEEEEQRQILKRLYSKYGRRRTNLYNHFLYFYKSFFVGRFAKPTGKFTFAIFYLYLTAISQEKH</sequence>
<dbReference type="GO" id="GO:0005576">
    <property type="term" value="C:extracellular region"/>
    <property type="evidence" value="ECO:0007669"/>
    <property type="project" value="InterPro"/>
</dbReference>
<evidence type="ECO:0000256" key="8">
    <source>
        <dbReference type="PROSITE-ProRule" id="PRU00124"/>
    </source>
</evidence>
<comment type="subcellular location">
    <subcellularLocation>
        <location evidence="2">Endomembrane system</location>
    </subcellularLocation>
    <subcellularLocation>
        <location evidence="1">Membrane</location>
        <topology evidence="1">Single-pass membrane protein</topology>
    </subcellularLocation>
</comment>
<evidence type="ECO:0000256" key="2">
    <source>
        <dbReference type="ARBA" id="ARBA00004308"/>
    </source>
</evidence>
<dbReference type="GO" id="GO:0008061">
    <property type="term" value="F:chitin binding"/>
    <property type="evidence" value="ECO:0007669"/>
    <property type="project" value="InterPro"/>
</dbReference>
<dbReference type="GO" id="GO:0016192">
    <property type="term" value="P:vesicle-mediated transport"/>
    <property type="evidence" value="ECO:0007669"/>
    <property type="project" value="UniProtKB-ARBA"/>
</dbReference>
<evidence type="ECO:0000256" key="3">
    <source>
        <dbReference type="ARBA" id="ARBA00022692"/>
    </source>
</evidence>
<keyword evidence="9" id="KW-0175">Coiled coil</keyword>
<accession>A0A8S9ZUY4</accession>
<evidence type="ECO:0000256" key="4">
    <source>
        <dbReference type="ARBA" id="ARBA00022737"/>
    </source>
</evidence>
<evidence type="ECO:0000259" key="10">
    <source>
        <dbReference type="PROSITE" id="PS50940"/>
    </source>
</evidence>
<keyword evidence="3" id="KW-0812">Transmembrane</keyword>
<evidence type="ECO:0000256" key="6">
    <source>
        <dbReference type="ARBA" id="ARBA00023136"/>
    </source>
</evidence>
<dbReference type="PROSITE" id="PS50940">
    <property type="entry name" value="CHIT_BIND_II"/>
    <property type="match status" value="1"/>
</dbReference>
<keyword evidence="5" id="KW-1133">Transmembrane helix</keyword>
<dbReference type="SMART" id="SM00192">
    <property type="entry name" value="LDLa"/>
    <property type="match status" value="4"/>
</dbReference>
<proteinExistence type="predicted"/>
<dbReference type="PANTHER" id="PTHR24270">
    <property type="entry name" value="LOW-DENSITY LIPOPROTEIN RECEPTOR-RELATED"/>
    <property type="match status" value="1"/>
</dbReference>
<comment type="caution">
    <text evidence="11">The sequence shown here is derived from an EMBL/GenBank/DDBJ whole genome shotgun (WGS) entry which is preliminary data.</text>
</comment>
<dbReference type="InterPro" id="IPR023415">
    <property type="entry name" value="LDLR_class-A_CS"/>
</dbReference>
<keyword evidence="6" id="KW-0472">Membrane</keyword>
<evidence type="ECO:0000313" key="11">
    <source>
        <dbReference type="EMBL" id="KAF7637060.1"/>
    </source>
</evidence>
<dbReference type="CDD" id="cd00112">
    <property type="entry name" value="LDLa"/>
    <property type="match status" value="4"/>
</dbReference>
<dbReference type="Gene3D" id="4.10.400.10">
    <property type="entry name" value="Low-density Lipoprotein Receptor"/>
    <property type="match status" value="4"/>
</dbReference>
<dbReference type="GO" id="GO:0005886">
    <property type="term" value="C:plasma membrane"/>
    <property type="evidence" value="ECO:0007669"/>
    <property type="project" value="TreeGrafter"/>
</dbReference>
<dbReference type="InterPro" id="IPR002557">
    <property type="entry name" value="Chitin-bd_dom"/>
</dbReference>
<dbReference type="InterPro" id="IPR002172">
    <property type="entry name" value="LDrepeatLR_classA_rpt"/>
</dbReference>
<comment type="caution">
    <text evidence="8">Lacks conserved residue(s) required for the propagation of feature annotation.</text>
</comment>
<feature type="disulfide bond" evidence="8">
    <location>
        <begin position="134"/>
        <end position="149"/>
    </location>
</feature>
<gene>
    <name evidence="11" type="ORF">Mgra_00003452</name>
</gene>
<reference evidence="11" key="1">
    <citation type="journal article" date="2020" name="Ecol. Evol.">
        <title>Genome structure and content of the rice root-knot nematode (Meloidogyne graminicola).</title>
        <authorList>
            <person name="Phan N.T."/>
            <person name="Danchin E.G.J."/>
            <person name="Klopp C."/>
            <person name="Perfus-Barbeoch L."/>
            <person name="Kozlowski D.K."/>
            <person name="Koutsovoulos G.D."/>
            <person name="Lopez-Roques C."/>
            <person name="Bouchez O."/>
            <person name="Zahm M."/>
            <person name="Besnard G."/>
            <person name="Bellafiore S."/>
        </authorList>
    </citation>
    <scope>NUCLEOTIDE SEQUENCE</scope>
    <source>
        <strain evidence="11">VN-18</strain>
    </source>
</reference>
<dbReference type="Pfam" id="PF00057">
    <property type="entry name" value="Ldl_recept_a"/>
    <property type="match status" value="3"/>
</dbReference>
<evidence type="ECO:0000256" key="9">
    <source>
        <dbReference type="SAM" id="Coils"/>
    </source>
</evidence>
<dbReference type="PROSITE" id="PS01209">
    <property type="entry name" value="LDLRA_1"/>
    <property type="match status" value="1"/>
</dbReference>
<feature type="disulfide bond" evidence="8">
    <location>
        <begin position="210"/>
        <end position="225"/>
    </location>
</feature>
<dbReference type="PRINTS" id="PR00261">
    <property type="entry name" value="LDLRECEPTOR"/>
</dbReference>
<evidence type="ECO:0000256" key="1">
    <source>
        <dbReference type="ARBA" id="ARBA00004167"/>
    </source>
</evidence>
<dbReference type="InterPro" id="IPR036055">
    <property type="entry name" value="LDL_receptor-like_sf"/>
</dbReference>
<dbReference type="OrthoDB" id="2019384at2759"/>
<dbReference type="Proteomes" id="UP000605970">
    <property type="component" value="Unassembled WGS sequence"/>
</dbReference>
<feature type="disulfide bond" evidence="8">
    <location>
        <begin position="172"/>
        <end position="187"/>
    </location>
</feature>
<dbReference type="EMBL" id="JABEBT010000023">
    <property type="protein sequence ID" value="KAF7637060.1"/>
    <property type="molecule type" value="Genomic_DNA"/>
</dbReference>
<organism evidence="11 12">
    <name type="scientific">Meloidogyne graminicola</name>
    <dbReference type="NCBI Taxonomy" id="189291"/>
    <lineage>
        <taxon>Eukaryota</taxon>
        <taxon>Metazoa</taxon>
        <taxon>Ecdysozoa</taxon>
        <taxon>Nematoda</taxon>
        <taxon>Chromadorea</taxon>
        <taxon>Rhabditida</taxon>
        <taxon>Tylenchina</taxon>
        <taxon>Tylenchomorpha</taxon>
        <taxon>Tylenchoidea</taxon>
        <taxon>Meloidogynidae</taxon>
        <taxon>Meloidogyninae</taxon>
        <taxon>Meloidogyne</taxon>
    </lineage>
</organism>
<name>A0A8S9ZUY4_9BILA</name>
<keyword evidence="12" id="KW-1185">Reference proteome</keyword>
<dbReference type="SMART" id="SM00494">
    <property type="entry name" value="ChtBD2"/>
    <property type="match status" value="1"/>
</dbReference>
<evidence type="ECO:0000256" key="7">
    <source>
        <dbReference type="ARBA" id="ARBA00023157"/>
    </source>
</evidence>
<evidence type="ECO:0000256" key="5">
    <source>
        <dbReference type="ARBA" id="ARBA00022989"/>
    </source>
</evidence>
<dbReference type="GO" id="GO:0012505">
    <property type="term" value="C:endomembrane system"/>
    <property type="evidence" value="ECO:0007669"/>
    <property type="project" value="UniProtKB-SubCell"/>
</dbReference>
<dbReference type="SUPFAM" id="SSF57424">
    <property type="entry name" value="LDL receptor-like module"/>
    <property type="match status" value="4"/>
</dbReference>
<keyword evidence="7 8" id="KW-1015">Disulfide bond</keyword>
<dbReference type="InterPro" id="IPR050685">
    <property type="entry name" value="LDLR"/>
</dbReference>
<feature type="coiled-coil region" evidence="9">
    <location>
        <begin position="374"/>
        <end position="401"/>
    </location>
</feature>
<keyword evidence="4" id="KW-0677">Repeat</keyword>
<feature type="domain" description="Chitin-binding type-2" evidence="10">
    <location>
        <begin position="29"/>
        <end position="102"/>
    </location>
</feature>
<protein>
    <submittedName>
        <fullName evidence="11">Chitin-binding type-2 domain-containing protein</fullName>
    </submittedName>
</protein>
<dbReference type="PANTHER" id="PTHR24270:SF59">
    <property type="entry name" value="LDL RECEPTOR REPEAT-CONTAINING PROTEIN EGG-1-RELATED"/>
    <property type="match status" value="1"/>
</dbReference>
<dbReference type="PROSITE" id="PS50068">
    <property type="entry name" value="LDLRA_2"/>
    <property type="match status" value="3"/>
</dbReference>
<dbReference type="AlphaFoldDB" id="A0A8S9ZUY4"/>
<evidence type="ECO:0000313" key="12">
    <source>
        <dbReference type="Proteomes" id="UP000605970"/>
    </source>
</evidence>